<dbReference type="InterPro" id="IPR006162">
    <property type="entry name" value="Ppantetheine_attach_site"/>
</dbReference>
<dbReference type="GO" id="GO:0005737">
    <property type="term" value="C:cytoplasm"/>
    <property type="evidence" value="ECO:0007669"/>
    <property type="project" value="TreeGrafter"/>
</dbReference>
<dbReference type="GO" id="GO:0016874">
    <property type="term" value="F:ligase activity"/>
    <property type="evidence" value="ECO:0007669"/>
    <property type="project" value="UniProtKB-KW"/>
</dbReference>
<keyword evidence="8" id="KW-1185">Reference proteome</keyword>
<dbReference type="InterPro" id="IPR010080">
    <property type="entry name" value="Thioester_reductase-like_dom"/>
</dbReference>
<dbReference type="PANTHER" id="PTHR45527:SF1">
    <property type="entry name" value="FATTY ACID SYNTHASE"/>
    <property type="match status" value="1"/>
</dbReference>
<dbReference type="FunFam" id="3.30.300.30:FF:000015">
    <property type="entry name" value="Nonribosomal peptide synthase SidD"/>
    <property type="match status" value="1"/>
</dbReference>
<dbReference type="CDD" id="cd05235">
    <property type="entry name" value="SDR_e1"/>
    <property type="match status" value="1"/>
</dbReference>
<dbReference type="Proteomes" id="UP000257039">
    <property type="component" value="Unassembled WGS sequence"/>
</dbReference>
<dbReference type="InterPro" id="IPR036291">
    <property type="entry name" value="NAD(P)-bd_dom_sf"/>
</dbReference>
<gene>
    <name evidence="7" type="ORF">B9G39_10875</name>
</gene>
<feature type="domain" description="Carrier" evidence="6">
    <location>
        <begin position="2115"/>
        <end position="2190"/>
    </location>
</feature>
<dbReference type="InterPro" id="IPR000873">
    <property type="entry name" value="AMP-dep_synth/lig_dom"/>
</dbReference>
<evidence type="ECO:0000313" key="7">
    <source>
        <dbReference type="EMBL" id="RDH43906.1"/>
    </source>
</evidence>
<dbReference type="SUPFAM" id="SSF52777">
    <property type="entry name" value="CoA-dependent acyltransferases"/>
    <property type="match status" value="4"/>
</dbReference>
<protein>
    <submittedName>
        <fullName evidence="7">Non-ribosomal peptide synthetase</fullName>
    </submittedName>
</protein>
<dbReference type="InterPro" id="IPR045851">
    <property type="entry name" value="AMP-bd_C_sf"/>
</dbReference>
<dbReference type="GO" id="GO:0031177">
    <property type="term" value="F:phosphopantetheine binding"/>
    <property type="evidence" value="ECO:0007669"/>
    <property type="project" value="InterPro"/>
</dbReference>
<keyword evidence="5" id="KW-0436">Ligase</keyword>
<proteinExistence type="inferred from homology"/>
<dbReference type="SUPFAM" id="SSF47336">
    <property type="entry name" value="ACP-like"/>
    <property type="match status" value="2"/>
</dbReference>
<dbReference type="FunFam" id="3.30.300.30:FF:000010">
    <property type="entry name" value="Enterobactin synthetase component F"/>
    <property type="match status" value="1"/>
</dbReference>
<evidence type="ECO:0000313" key="8">
    <source>
        <dbReference type="Proteomes" id="UP000257039"/>
    </source>
</evidence>
<evidence type="ECO:0000256" key="4">
    <source>
        <dbReference type="ARBA" id="ARBA00022553"/>
    </source>
</evidence>
<dbReference type="InterPro" id="IPR036736">
    <property type="entry name" value="ACP-like_sf"/>
</dbReference>
<evidence type="ECO:0000256" key="5">
    <source>
        <dbReference type="ARBA" id="ARBA00022598"/>
    </source>
</evidence>
<dbReference type="InterPro" id="IPR020845">
    <property type="entry name" value="AMP-binding_CS"/>
</dbReference>
<dbReference type="Pfam" id="PF07993">
    <property type="entry name" value="NAD_binding_4"/>
    <property type="match status" value="1"/>
</dbReference>
<dbReference type="NCBIfam" id="TIGR01733">
    <property type="entry name" value="AA-adenyl-dom"/>
    <property type="match status" value="2"/>
</dbReference>
<dbReference type="CDD" id="cd19531">
    <property type="entry name" value="LCL_NRPS-like"/>
    <property type="match status" value="1"/>
</dbReference>
<comment type="similarity">
    <text evidence="2">Belongs to the ATP-dependent AMP-binding enzyme family.</text>
</comment>
<dbReference type="InterPro" id="IPR042099">
    <property type="entry name" value="ANL_N_sf"/>
</dbReference>
<keyword evidence="3" id="KW-0596">Phosphopantetheine</keyword>
<dbReference type="Gene3D" id="1.10.1200.10">
    <property type="entry name" value="ACP-like"/>
    <property type="match status" value="2"/>
</dbReference>
<dbReference type="EMBL" id="NDXW01000001">
    <property type="protein sequence ID" value="RDH43906.1"/>
    <property type="molecule type" value="Genomic_DNA"/>
</dbReference>
<feature type="domain" description="Carrier" evidence="6">
    <location>
        <begin position="1013"/>
        <end position="1089"/>
    </location>
</feature>
<dbReference type="PROSITE" id="PS50075">
    <property type="entry name" value="CARRIER"/>
    <property type="match status" value="2"/>
</dbReference>
<dbReference type="SUPFAM" id="SSF56801">
    <property type="entry name" value="Acetyl-CoA synthetase-like"/>
    <property type="match status" value="2"/>
</dbReference>
<dbReference type="PROSITE" id="PS00012">
    <property type="entry name" value="PHOSPHOPANTETHEINE"/>
    <property type="match status" value="2"/>
</dbReference>
<name>A0A4P9VM16_9GAMM</name>
<dbReference type="PROSITE" id="PS00455">
    <property type="entry name" value="AMP_BINDING"/>
    <property type="match status" value="2"/>
</dbReference>
<dbReference type="RefSeq" id="WP_094787140.1">
    <property type="nucleotide sequence ID" value="NZ_NDXW01000001.1"/>
</dbReference>
<dbReference type="GO" id="GO:0043041">
    <property type="term" value="P:amino acid activation for nonribosomal peptide biosynthetic process"/>
    <property type="evidence" value="ECO:0007669"/>
    <property type="project" value="TreeGrafter"/>
</dbReference>
<dbReference type="GO" id="GO:0044550">
    <property type="term" value="P:secondary metabolite biosynthetic process"/>
    <property type="evidence" value="ECO:0007669"/>
    <property type="project" value="TreeGrafter"/>
</dbReference>
<dbReference type="InterPro" id="IPR025110">
    <property type="entry name" value="AMP-bd_C"/>
</dbReference>
<accession>A0A4P9VM16</accession>
<dbReference type="FunFam" id="3.40.50.980:FF:000001">
    <property type="entry name" value="Non-ribosomal peptide synthetase"/>
    <property type="match status" value="2"/>
</dbReference>
<keyword evidence="4" id="KW-0597">Phosphoprotein</keyword>
<organism evidence="7 8">
    <name type="scientific">Zooshikella ganghwensis</name>
    <dbReference type="NCBI Taxonomy" id="202772"/>
    <lineage>
        <taxon>Bacteria</taxon>
        <taxon>Pseudomonadati</taxon>
        <taxon>Pseudomonadota</taxon>
        <taxon>Gammaproteobacteria</taxon>
        <taxon>Oceanospirillales</taxon>
        <taxon>Zooshikellaceae</taxon>
        <taxon>Zooshikella</taxon>
    </lineage>
</organism>
<dbReference type="CDD" id="cd05930">
    <property type="entry name" value="A_NRPS"/>
    <property type="match status" value="2"/>
</dbReference>
<dbReference type="NCBIfam" id="TIGR01746">
    <property type="entry name" value="Thioester-redct"/>
    <property type="match status" value="1"/>
</dbReference>
<dbReference type="InterPro" id="IPR001242">
    <property type="entry name" value="Condensation_dom"/>
</dbReference>
<dbReference type="InterPro" id="IPR020806">
    <property type="entry name" value="PKS_PP-bd"/>
</dbReference>
<dbReference type="FunFam" id="1.10.1200.10:FF:000016">
    <property type="entry name" value="Non-ribosomal peptide synthase"/>
    <property type="match status" value="1"/>
</dbReference>
<comment type="caution">
    <text evidence="7">The sequence shown here is derived from an EMBL/GenBank/DDBJ whole genome shotgun (WGS) entry which is preliminary data.</text>
</comment>
<reference evidence="7 8" key="1">
    <citation type="submission" date="2017-04" db="EMBL/GenBank/DDBJ databases">
        <title>Draft genome sequence of Zooshikella ganghwensis VG4 isolated from Red Sea sediments.</title>
        <authorList>
            <person name="Rehman Z."/>
            <person name="Alam I."/>
            <person name="Kamau A."/>
            <person name="Bajic V."/>
            <person name="Leiknes T."/>
        </authorList>
    </citation>
    <scope>NUCLEOTIDE SEQUENCE [LARGE SCALE GENOMIC DNA]</scope>
    <source>
        <strain evidence="7 8">VG4</strain>
    </source>
</reference>
<dbReference type="InterPro" id="IPR010071">
    <property type="entry name" value="AA_adenyl_dom"/>
</dbReference>
<dbReference type="SUPFAM" id="SSF51735">
    <property type="entry name" value="NAD(P)-binding Rossmann-fold domains"/>
    <property type="match status" value="1"/>
</dbReference>
<dbReference type="Gene3D" id="3.30.300.30">
    <property type="match status" value="2"/>
</dbReference>
<evidence type="ECO:0000256" key="1">
    <source>
        <dbReference type="ARBA" id="ARBA00001957"/>
    </source>
</evidence>
<dbReference type="Gene3D" id="2.30.38.10">
    <property type="entry name" value="Luciferase, Domain 3"/>
    <property type="match status" value="1"/>
</dbReference>
<dbReference type="Gene3D" id="3.40.50.980">
    <property type="match status" value="2"/>
</dbReference>
<comment type="cofactor">
    <cofactor evidence="1">
        <name>pantetheine 4'-phosphate</name>
        <dbReference type="ChEBI" id="CHEBI:47942"/>
    </cofactor>
</comment>
<dbReference type="GO" id="GO:0072330">
    <property type="term" value="P:monocarboxylic acid biosynthetic process"/>
    <property type="evidence" value="ECO:0007669"/>
    <property type="project" value="UniProtKB-ARBA"/>
</dbReference>
<dbReference type="Pfam" id="PF00550">
    <property type="entry name" value="PP-binding"/>
    <property type="match status" value="2"/>
</dbReference>
<sequence length="2610" mass="295171">MKYTHYPLHPEQQAIYFDQCQETDSTKYTVGLIIELQGLLDKEALSKAVNQVFQSLDFVGLRFTLVDGVPKQYNVQQYPELSTIDFSQTLDPSQQLQAWLKNELPYAFSLDSGDLVRVVLLTESDQRHVFVVLAHHIVVDGYGTVKLINKLGDAYISNIKGVEWKGNTQQYLPCVIESTEYSKTENYCKVEAYWKKTVHLHSPKVNFLPAKYMGEVSKGVASYCCAMPRLMKEGMFEASQRLNIGGPLALCLAGLALHFSIYQQSSTVALGSVLHKRKGKAQRDVVGMFSGVLPFYITVDQAKTCSDLIKYVAQVIKHVYRHQCISTAQIKHASGHNDRLFDVLFSYNSFALDTDFNGLLHRLEDIYTDDSSYPLNIRVLDHGDRFGQQLSITYREDYFAPMEVSLLAKRLLKIWAFMIENTDQLLETFPICSVDEYQQLRSWSVNDFDAVESIPNINKNKLHHSEVNRKEVCKTKCDYVHQWLEHNAEVFPNNPAMYFLGNTITYKEFNEQANQLAHYLIHQGVKPNELVGIYLERSPALFISIMAVMKIGAGYLPLSQELPEERLKYIIKDGHCQCVISEKNISYTLERLLIDNHDTFLCVIDDDITLAEIQQLPKENLQCERPIPADNYAYVIYTSGTTGLPKGVLVSHANVVNLFKSASVFNIDASSRVLQFAAITFDASVLEWGIAFYAGACLYLLPKSINYDPKLLNQKVRELCITHAFLTPGLLPSLDAEYWSGLQQLFIGGEACNVQVAAEWSQKVPLINVYGPTEITVCATLGAYQAQQNKLPIGKPLKRYSLYVLDKQQHLLPIGAIGELYIGGDGVTLGYLGQPALTAKKFCWLSPFAELSMFDCEQEKQRLYATGDLVRWLPDANLEYVGRIDDQVKIRGFRIELGEIKYQLEQLAGVCQAAVSTDIEDKSRCLVTFIVCDVDKIVNDIEGNESLNSKDENQIIQLLREQLQQQLPDYMLPTKWYIVDKLPLNVNGKIDYRTLSQMAEKKQNALDVEEPDVFFNVVERQLCEIWKTLLPHQSRIKRVDNFFRLGGHSLLVMKMVAAIRNAFSVELPVSHIFAKPTIKSIAEKILCAQNEKTAHGVIMPVDRSQKLYASYAQRSLWFLDHMEQGSTHYNMPAAYHIRGKIDDDALNYALTQIITRHETLRTRFTLEQGDVLQIVSPPPCQNLIEVIKLESCDSFKKTNNKALWDEVNKLRYEEIYQSFNLTDDSYLIRVKRLELGSDQGNILLITFHHIAADGWSVALFVKELQFFYQQFYEKQTQKQLPLPYQYVDYSAWQRQWLNTDEAKIQADFWQQQLAELPKLHQLPLDFARPDRLLHEGGLFRAQIASDKLTRLQKLCEQQGVSLFSGVYAIFAAFLYRFTGEQDVVIGTPMANRDNPAFSELIGYFVNTVVLRWQINGNRTLNQLLNDAMLVVKNAYTHQHFPFERVVELVQPERSLSFHPLFQIMLTVEDDNNTMFTLGEQSATALPYPELPAKFDLSLQFTKSDKGAELLWEFNRELFKEGTISQFNRCLLQLFEQWTVAPDLLLDEYLLQTNRQQQQWLTQHFDQWLLAYPKSICDLFNSQCLIQKNNIAVQAGNETITFIQLQTCALRLARKLILAGIQSEDTIGVLTHHSIDWVVAMLGIWYAGGVYVPLDPKYPDERLHFMLKDAQVNYVIAEPGLIARGHNLISMSNTVINTRDVLAGYSSIKCAEEAGDLLHEVKQQTQLTTQQLAYIIYTSGSTGTPKGVLIEHHSFARHIQEVIDWYQLSSSDCVLAFANIGFDASLEQAWEALGIGAKLVMREESLWSAEAFRQWLITHQITHIDIPPVYAQEVFTPVLEDVGFWQQQSCLTRVVVGGEALNANFAQQWAASAAVCHCDLLNAYGPTEATIAASIYKVPSGFKGENVPIGKGLSHVQLVVLDSQQRIVPEGAVGELYIGGEGVARGYLNRALQNKTSFISYAVADHLKQRLYRTGDLVRVLADGNICFLGRVDNQVKLRGYRIELGEIESALTQQDMINQACVVLHAPNSQQAQLVAYIVVNNAVSPENHKSVVEDKAAMITALRMKLAETLPRYMVPAAFVTIAALPLTVNGKVDHRLLPMPEQVDFYINQSYTAPTDALEVSLCEIWQQLLGYEQLSITADFFELGGHSMLAVKMVSAIKQHLNAQITVQIVFAHPTIQQLAHYLRLHVQKNSNQDFTNTSRQNADRVIADDWLQRVKDRLLPLAKVDNNYVAGAIKYALLTGATGYVGGYLLHQMLVQNEHLHCYCLVRAEDEISGLVRIKTHLQAYGLWQPQFADRITVLLGDLSLPKLGLNDIQWNTLAKELDLIIHNGARVNHLLPYTCLEASNVGSTLELLILAANRQKCRLVFISTSGVFNAATGHPYDELSSVQEQQHWQNNGYLASKWVAEQLIEEAYCHGMNVQLVRLGRVGAPAQCPQKGNTTDVIARYLQTCLMLKTVPKLTFKEHFIPVDYTAAAIATLSLQQSSEHSFHLLGSQHIDWNLLLVEQQGLKEVSVAEWQTKAEAWIASGKELPFAPYLFSGIFDSEGYQAIEIKEQKTRDRLHRLGLQQPILSKEALSAYVGLQLAVIKQQPLEKGSVVKVVEDGLVS</sequence>
<evidence type="ECO:0000256" key="2">
    <source>
        <dbReference type="ARBA" id="ARBA00006432"/>
    </source>
</evidence>
<dbReference type="Gene3D" id="3.40.50.12780">
    <property type="entry name" value="N-terminal domain of ligase-like"/>
    <property type="match status" value="1"/>
</dbReference>
<evidence type="ECO:0000256" key="3">
    <source>
        <dbReference type="ARBA" id="ARBA00022450"/>
    </source>
</evidence>
<dbReference type="Pfam" id="PF00668">
    <property type="entry name" value="Condensation"/>
    <property type="match status" value="2"/>
</dbReference>
<dbReference type="FunFam" id="1.10.1200.10:FF:000005">
    <property type="entry name" value="Nonribosomal peptide synthetase 1"/>
    <property type="match status" value="1"/>
</dbReference>
<dbReference type="NCBIfam" id="NF003417">
    <property type="entry name" value="PRK04813.1"/>
    <property type="match status" value="2"/>
</dbReference>
<dbReference type="SMART" id="SM01294">
    <property type="entry name" value="PKS_PP_betabranch"/>
    <property type="match status" value="1"/>
</dbReference>
<dbReference type="Pfam" id="PF13193">
    <property type="entry name" value="AMP-binding_C"/>
    <property type="match status" value="1"/>
</dbReference>
<dbReference type="SMART" id="SM00823">
    <property type="entry name" value="PKS_PP"/>
    <property type="match status" value="2"/>
</dbReference>
<dbReference type="PANTHER" id="PTHR45527">
    <property type="entry name" value="NONRIBOSOMAL PEPTIDE SYNTHETASE"/>
    <property type="match status" value="1"/>
</dbReference>
<dbReference type="Gene3D" id="3.30.559.10">
    <property type="entry name" value="Chloramphenicol acetyltransferase-like domain"/>
    <property type="match status" value="2"/>
</dbReference>
<dbReference type="InterPro" id="IPR009081">
    <property type="entry name" value="PP-bd_ACP"/>
</dbReference>
<dbReference type="InterPro" id="IPR013120">
    <property type="entry name" value="FAR_NAD-bd"/>
</dbReference>
<evidence type="ECO:0000259" key="6">
    <source>
        <dbReference type="PROSITE" id="PS50075"/>
    </source>
</evidence>
<dbReference type="Gene3D" id="3.40.50.720">
    <property type="entry name" value="NAD(P)-binding Rossmann-like Domain"/>
    <property type="match status" value="1"/>
</dbReference>
<dbReference type="Gene3D" id="3.30.559.30">
    <property type="entry name" value="Nonribosomal peptide synthetase, condensation domain"/>
    <property type="match status" value="2"/>
</dbReference>
<dbReference type="InterPro" id="IPR023213">
    <property type="entry name" value="CAT-like_dom_sf"/>
</dbReference>
<dbReference type="Pfam" id="PF00501">
    <property type="entry name" value="AMP-binding"/>
    <property type="match status" value="2"/>
</dbReference>